<organism evidence="1 2">
    <name type="scientific">Cardiocondyla obscurior</name>
    <dbReference type="NCBI Taxonomy" id="286306"/>
    <lineage>
        <taxon>Eukaryota</taxon>
        <taxon>Metazoa</taxon>
        <taxon>Ecdysozoa</taxon>
        <taxon>Arthropoda</taxon>
        <taxon>Hexapoda</taxon>
        <taxon>Insecta</taxon>
        <taxon>Pterygota</taxon>
        <taxon>Neoptera</taxon>
        <taxon>Endopterygota</taxon>
        <taxon>Hymenoptera</taxon>
        <taxon>Apocrita</taxon>
        <taxon>Aculeata</taxon>
        <taxon>Formicoidea</taxon>
        <taxon>Formicidae</taxon>
        <taxon>Myrmicinae</taxon>
        <taxon>Cardiocondyla</taxon>
    </lineage>
</organism>
<gene>
    <name evidence="1" type="ORF">PUN28_003217</name>
</gene>
<dbReference type="EMBL" id="JADYXP020000003">
    <property type="protein sequence ID" value="KAL0127824.1"/>
    <property type="molecule type" value="Genomic_DNA"/>
</dbReference>
<name>A0AAW2GHW7_9HYME</name>
<accession>A0AAW2GHW7</accession>
<evidence type="ECO:0000313" key="1">
    <source>
        <dbReference type="EMBL" id="KAL0127824.1"/>
    </source>
</evidence>
<dbReference type="PANTHER" id="PTHR34035">
    <property type="entry name" value="TESTIS-EXPRESSED PROTEIN 47"/>
    <property type="match status" value="1"/>
</dbReference>
<keyword evidence="2" id="KW-1185">Reference proteome</keyword>
<dbReference type="AlphaFoldDB" id="A0AAW2GHW7"/>
<reference evidence="1 2" key="1">
    <citation type="submission" date="2023-03" db="EMBL/GenBank/DDBJ databases">
        <title>High recombination rates correlate with genetic variation in Cardiocondyla obscurior ants.</title>
        <authorList>
            <person name="Errbii M."/>
        </authorList>
    </citation>
    <scope>NUCLEOTIDE SEQUENCE [LARGE SCALE GENOMIC DNA]</scope>
    <source>
        <strain evidence="1">Alpha-2009</strain>
        <tissue evidence="1">Whole body</tissue>
    </source>
</reference>
<protein>
    <submittedName>
        <fullName evidence="1">Uncharacterized protein</fullName>
    </submittedName>
</protein>
<dbReference type="Pfam" id="PF24787">
    <property type="entry name" value="TEX47"/>
    <property type="match status" value="1"/>
</dbReference>
<dbReference type="PANTHER" id="PTHR34035:SF1">
    <property type="entry name" value="TESTIS-EXPRESSED PROTEIN 47"/>
    <property type="match status" value="1"/>
</dbReference>
<proteinExistence type="predicted"/>
<evidence type="ECO:0000313" key="2">
    <source>
        <dbReference type="Proteomes" id="UP001430953"/>
    </source>
</evidence>
<dbReference type="Proteomes" id="UP001430953">
    <property type="component" value="Unassembled WGS sequence"/>
</dbReference>
<dbReference type="InterPro" id="IPR055308">
    <property type="entry name" value="TEX47-like"/>
</dbReference>
<sequence>MALLTEPVRKSVFDVVQYNLRATDCKTYITRVVYFGEYRGSREALQKRMEDIIQDLRVDYDDMLITGLLLVYPTHYIHVLEAWEDIIYKHYELVYATDGDECKFGKAIPLPSYHHVHQRFFSDWWHVYATPPTLMGTPEARTLDDVLKQVSNCLIKVYTLCECIANAMREKSIDAQDALRNLEDKAGRYLPERTVLEFLLNVSAPALKTVVEYLQMYSDASPNALWDDNNVWPPPCDVTPRDVFPATWPHREAPGYPDSEK</sequence>
<comment type="caution">
    <text evidence="1">The sequence shown here is derived from an EMBL/GenBank/DDBJ whole genome shotgun (WGS) entry which is preliminary data.</text>
</comment>